<name>A0A979GEZ4_ECOSE</name>
<evidence type="ECO:0000313" key="2">
    <source>
        <dbReference type="EMBL" id="BAG77212.1"/>
    </source>
</evidence>
<dbReference type="AlphaFoldDB" id="A0A979GEZ4"/>
<dbReference type="EMBL" id="AP009240">
    <property type="protein sequence ID" value="BAG77212.1"/>
    <property type="molecule type" value="Genomic_DNA"/>
</dbReference>
<feature type="region of interest" description="Disordered" evidence="1">
    <location>
        <begin position="190"/>
        <end position="240"/>
    </location>
</feature>
<evidence type="ECO:0000313" key="3">
    <source>
        <dbReference type="Proteomes" id="UP000008199"/>
    </source>
</evidence>
<accession>A0A979GEZ4</accession>
<evidence type="ECO:0000256" key="1">
    <source>
        <dbReference type="SAM" id="MobiDB-lite"/>
    </source>
</evidence>
<proteinExistence type="predicted"/>
<protein>
    <submittedName>
        <fullName evidence="2">Hypothetical phage protein</fullName>
    </submittedName>
</protein>
<dbReference type="Proteomes" id="UP000008199">
    <property type="component" value="Chromosome"/>
</dbReference>
<gene>
    <name evidence="2" type="ordered locus">ECSE_1688</name>
</gene>
<reference evidence="2 3" key="1">
    <citation type="journal article" date="2008" name="DNA Res.">
        <title>Complete genome sequence and comparative analysis of the wild-type commensal Escherichia coli strain SE11 isolated from a healthy adult.</title>
        <authorList>
            <person name="Oshima K."/>
            <person name="Toh H."/>
            <person name="Ogura Y."/>
            <person name="Sasamoto H."/>
            <person name="Morita H."/>
            <person name="Park S.-H."/>
            <person name="Ooka T."/>
            <person name="Iyoda S."/>
            <person name="Taylor T.D."/>
            <person name="Hayashi T."/>
            <person name="Itoh K."/>
            <person name="Hattori M."/>
        </authorList>
    </citation>
    <scope>NUCLEOTIDE SEQUENCE [LARGE SCALE GENOMIC DNA]</scope>
    <source>
        <strain evidence="2 3">SE11</strain>
    </source>
</reference>
<feature type="compositionally biased region" description="Polar residues" evidence="1">
    <location>
        <begin position="218"/>
        <end position="231"/>
    </location>
</feature>
<organism evidence="2 3">
    <name type="scientific">Escherichia coli (strain SE11)</name>
    <dbReference type="NCBI Taxonomy" id="409438"/>
    <lineage>
        <taxon>Bacteria</taxon>
        <taxon>Pseudomonadati</taxon>
        <taxon>Pseudomonadota</taxon>
        <taxon>Gammaproteobacteria</taxon>
        <taxon>Enterobacterales</taxon>
        <taxon>Enterobacteriaceae</taxon>
        <taxon>Escherichia</taxon>
    </lineage>
</organism>
<sequence length="406" mass="45276">MSLIKAFQKIHVEPPLVLSIGNHRLYPEEGSAPDEVAMRDYAKVSPRFWLGETGRELRKAGAEAQVVAFYLMTSPHANMLGLYYLPVLYLAHETGLGLEGASKGLKRAVEAGFCSYDHDAEMVWVHEMAAWQVGKTLKPGDNRCAGVRNEYASLPENAFLSAFYDRYKTDFHLDVRRNNSRNSVRGFEGAFKGLRSQEQEQEKEQEQDKNTMVHGEKNTTNQAGDVQTVNPGQPAGTTPEADSAYALKADSGAVQQVMTPRPEQSHQLQQPEADSAIQREADRVVPENTGLSVGRVDYPDVFEQVWREYPLRAGANPKKSAFSAWKARLREGVPPEAMLDGVRRYARYLAATGKTGTEFVQRATTFFGPDRNFENPWLLPVSGTNNQRCVNHISEPDTEIPPGFRG</sequence>
<dbReference type="KEGG" id="ecy:ECSE_1688"/>
<feature type="compositionally biased region" description="Basic and acidic residues" evidence="1">
    <location>
        <begin position="195"/>
        <end position="217"/>
    </location>
</feature>